<organism evidence="1">
    <name type="scientific">marine metagenome</name>
    <dbReference type="NCBI Taxonomy" id="408172"/>
    <lineage>
        <taxon>unclassified sequences</taxon>
        <taxon>metagenomes</taxon>
        <taxon>ecological metagenomes</taxon>
    </lineage>
</organism>
<accession>A0A381X1Y5</accession>
<dbReference type="EMBL" id="UINC01013642">
    <property type="protein sequence ID" value="SVA58799.1"/>
    <property type="molecule type" value="Genomic_DNA"/>
</dbReference>
<evidence type="ECO:0000313" key="1">
    <source>
        <dbReference type="EMBL" id="SVA58799.1"/>
    </source>
</evidence>
<reference evidence="1" key="1">
    <citation type="submission" date="2018-05" db="EMBL/GenBank/DDBJ databases">
        <authorList>
            <person name="Lanie J.A."/>
            <person name="Ng W.-L."/>
            <person name="Kazmierczak K.M."/>
            <person name="Andrzejewski T.M."/>
            <person name="Davidsen T.M."/>
            <person name="Wayne K.J."/>
            <person name="Tettelin H."/>
            <person name="Glass J.I."/>
            <person name="Rusch D."/>
            <person name="Podicherti R."/>
            <person name="Tsui H.-C.T."/>
            <person name="Winkler M.E."/>
        </authorList>
    </citation>
    <scope>NUCLEOTIDE SEQUENCE</scope>
</reference>
<name>A0A381X1Y5_9ZZZZ</name>
<dbReference type="AlphaFoldDB" id="A0A381X1Y5"/>
<gene>
    <name evidence="1" type="ORF">METZ01_LOCUS111653</name>
</gene>
<sequence>MKTIQYMWFISITTYCDEVIPTTEDTL</sequence>
<proteinExistence type="predicted"/>
<protein>
    <submittedName>
        <fullName evidence="1">Uncharacterized protein</fullName>
    </submittedName>
</protein>